<gene>
    <name evidence="1" type="primary">orf112</name>
</gene>
<proteinExistence type="predicted"/>
<dbReference type="EMBL" id="KY575056">
    <property type="protein sequence ID" value="ATI20412.1"/>
    <property type="molecule type" value="Genomic_DNA"/>
</dbReference>
<sequence length="112" mass="12633">MKMFFSAKIVLYQQLSTGYLKTPIDGKAGRGVVFLIRSVSAIWTLISLNCCSVHYQVGSLVVAFHNFINLFSHINFSSHGGCHFYILYYPRVAPALYITCYTPLSVTRSSRK</sequence>
<keyword evidence="1" id="KW-0496">Mitochondrion</keyword>
<dbReference type="AlphaFoldDB" id="A0A291LJ12"/>
<accession>A0A291LJ12</accession>
<protein>
    <submittedName>
        <fullName evidence="1">Uncharacterized protein</fullName>
    </submittedName>
</protein>
<dbReference type="EMBL" id="KY575054">
    <property type="protein sequence ID" value="ATI20258.1"/>
    <property type="molecule type" value="Genomic_DNA"/>
</dbReference>
<geneLocation type="mitochondrion" evidence="1"/>
<reference evidence="1" key="1">
    <citation type="submission" date="2017-02" db="EMBL/GenBank/DDBJ databases">
        <title>Fungal Comparative Genomics of Melanconis species and Ophiognomonia clavigignenti-juglandacearum at Different Phylogenetic Distances.</title>
        <authorList>
            <person name="Demers J.E."/>
            <person name="Castlebury L.A."/>
        </authorList>
    </citation>
    <scope>NUCLEOTIDE SEQUENCE</scope>
    <source>
        <strain evidence="1">AR4414</strain>
        <strain evidence="2">MAFF410216</strain>
    </source>
</reference>
<evidence type="ECO:0000313" key="1">
    <source>
        <dbReference type="EMBL" id="ATI20258.1"/>
    </source>
</evidence>
<name>A0A291LJ12_9PEZI</name>
<organism evidence="1">
    <name type="scientific">Juglanconis oblonga</name>
    <dbReference type="NCBI Taxonomy" id="1940568"/>
    <lineage>
        <taxon>Eukaryota</taxon>
        <taxon>Fungi</taxon>
        <taxon>Dikarya</taxon>
        <taxon>Ascomycota</taxon>
        <taxon>Pezizomycotina</taxon>
        <taxon>Sordariomycetes</taxon>
        <taxon>Sordariomycetidae</taxon>
        <taxon>Diaporthales</taxon>
        <taxon>Juglanconidaceae</taxon>
        <taxon>Juglanconis</taxon>
    </lineage>
</organism>
<evidence type="ECO:0000313" key="2">
    <source>
        <dbReference type="EMBL" id="ATI20412.1"/>
    </source>
</evidence>